<evidence type="ECO:0000313" key="2">
    <source>
        <dbReference type="EMBL" id="BCK59399.1"/>
    </source>
</evidence>
<dbReference type="RefSeq" id="WP_187689681.1">
    <property type="nucleotide sequence ID" value="NZ_AP023397.1"/>
</dbReference>
<feature type="region of interest" description="Disordered" evidence="1">
    <location>
        <begin position="1"/>
        <end position="85"/>
    </location>
</feature>
<sequence length="243" mass="26189">MTSIIRRAEPVVRPVIEPLPDDEGQDEHDPAENENEGQDQADATTDATTDTAEPNGAVAPGPRLTKDTGDEEATAESADADDADPAPLFHIMSALPESGATTLAAWCGCAEEVDRDTRWRPPAGHSPYLVLTAPKSPDGVRAARQLAGALSRTVGGGAQVAAIALLEDQPRPTLALRELIAAAERAGIPIHTLAHDPRMRLPDETERDRLWTPQTAEKTTVPPVLEHIYRHVFHHIAEKENSR</sequence>
<protein>
    <submittedName>
        <fullName evidence="2">Uncharacterized protein</fullName>
    </submittedName>
</protein>
<organism evidence="2 3">
    <name type="scientific">Nocardia wallacei</name>
    <dbReference type="NCBI Taxonomy" id="480035"/>
    <lineage>
        <taxon>Bacteria</taxon>
        <taxon>Bacillati</taxon>
        <taxon>Actinomycetota</taxon>
        <taxon>Actinomycetes</taxon>
        <taxon>Mycobacteriales</taxon>
        <taxon>Nocardiaceae</taxon>
        <taxon>Nocardia</taxon>
    </lineage>
</organism>
<dbReference type="KEGG" id="nwl:NWFMUON74_71710"/>
<feature type="compositionally biased region" description="Acidic residues" evidence="1">
    <location>
        <begin position="69"/>
        <end position="84"/>
    </location>
</feature>
<dbReference type="Proteomes" id="UP000516173">
    <property type="component" value="Plasmid pFMUON74"/>
</dbReference>
<gene>
    <name evidence="2" type="ORF">NWFMUON74_71710</name>
</gene>
<name>A0A7G1KZE1_9NOCA</name>
<proteinExistence type="predicted"/>
<reference evidence="2 3" key="1">
    <citation type="submission" date="2020-08" db="EMBL/GenBank/DDBJ databases">
        <title>Genome Sequencing of Nocardia wallacei strain FMUON74 and assembly.</title>
        <authorList>
            <person name="Toyokawa M."/>
            <person name="Uesaka K."/>
        </authorList>
    </citation>
    <scope>NUCLEOTIDE SEQUENCE [LARGE SCALE GENOMIC DNA]</scope>
    <source>
        <strain evidence="2 3">FMUON74</strain>
        <plasmid evidence="2 3">pFMUON74</plasmid>
    </source>
</reference>
<dbReference type="EMBL" id="AP023397">
    <property type="protein sequence ID" value="BCK59399.1"/>
    <property type="molecule type" value="Genomic_DNA"/>
</dbReference>
<evidence type="ECO:0000313" key="3">
    <source>
        <dbReference type="Proteomes" id="UP000516173"/>
    </source>
</evidence>
<geneLocation type="plasmid" evidence="2 3">
    <name>pFMUON74</name>
</geneLocation>
<evidence type="ECO:0000256" key="1">
    <source>
        <dbReference type="SAM" id="MobiDB-lite"/>
    </source>
</evidence>
<keyword evidence="3" id="KW-1185">Reference proteome</keyword>
<feature type="compositionally biased region" description="Low complexity" evidence="1">
    <location>
        <begin position="40"/>
        <end position="52"/>
    </location>
</feature>
<feature type="compositionally biased region" description="Basic and acidic residues" evidence="1">
    <location>
        <begin position="1"/>
        <end position="10"/>
    </location>
</feature>
<accession>A0A7G1KZE1</accession>
<dbReference type="AlphaFoldDB" id="A0A7G1KZE1"/>
<keyword evidence="2" id="KW-0614">Plasmid</keyword>
<dbReference type="GeneID" id="80351538"/>